<comment type="caution">
    <text evidence="5">The sequence shown here is derived from an EMBL/GenBank/DDBJ whole genome shotgun (WGS) entry which is preliminary data.</text>
</comment>
<feature type="region of interest" description="Disordered" evidence="3">
    <location>
        <begin position="1"/>
        <end position="72"/>
    </location>
</feature>
<keyword evidence="1" id="KW-0479">Metal-binding</keyword>
<keyword evidence="1" id="KW-0862">Zinc</keyword>
<feature type="compositionally biased region" description="Basic and acidic residues" evidence="3">
    <location>
        <begin position="463"/>
        <end position="474"/>
    </location>
</feature>
<keyword evidence="1" id="KW-0863">Zinc-finger</keyword>
<feature type="region of interest" description="Disordered" evidence="3">
    <location>
        <begin position="146"/>
        <end position="173"/>
    </location>
</feature>
<dbReference type="SUPFAM" id="SSF57756">
    <property type="entry name" value="Retrovirus zinc finger-like domains"/>
    <property type="match status" value="1"/>
</dbReference>
<dbReference type="Proteomes" id="UP000604046">
    <property type="component" value="Unassembled WGS sequence"/>
</dbReference>
<gene>
    <name evidence="5" type="ORF">SNAT2548_LOCUS23099</name>
</gene>
<organism evidence="5 6">
    <name type="scientific">Symbiodinium natans</name>
    <dbReference type="NCBI Taxonomy" id="878477"/>
    <lineage>
        <taxon>Eukaryota</taxon>
        <taxon>Sar</taxon>
        <taxon>Alveolata</taxon>
        <taxon>Dinophyceae</taxon>
        <taxon>Suessiales</taxon>
        <taxon>Symbiodiniaceae</taxon>
        <taxon>Symbiodinium</taxon>
    </lineage>
</organism>
<feature type="domain" description="CCHC-type" evidence="4">
    <location>
        <begin position="410"/>
        <end position="423"/>
    </location>
</feature>
<evidence type="ECO:0000259" key="4">
    <source>
        <dbReference type="PROSITE" id="PS50158"/>
    </source>
</evidence>
<feature type="compositionally biased region" description="Basic and acidic residues" evidence="3">
    <location>
        <begin position="423"/>
        <end position="457"/>
    </location>
</feature>
<protein>
    <recommendedName>
        <fullName evidence="4">CCHC-type domain-containing protein</fullName>
    </recommendedName>
</protein>
<sequence>MAAQAPDPSQVPVPDVSPEEEALLFGQAGQTTSRPQEAPNPFESPPATPAQAQASPAGSQAGRTLPTASGGGTETGFQAIVLEMLRQQNQSTLELLRQQGQATQQNQQLIAALMRRMDLEEKRRNEAEEKAAETAKLVAEAAAKAKTADPFSGPGATAATGSSSSTSFSGGSTLQNRAEKYLPPLPLLEHQGMSKGRMREVETWHGYVETLSSWLALQDESFVRELQLCVKVKHEILQKDLSVEVAARSAKLFYYLTQALAKWERGLELLRSCSKRQALSACGYEAMRTITQQYSIVSRMEAVFVRDQCLKLQHTCQHIRRPTDLIRHLEDEFSRSEAKLSNFPELLLSEADRCSILLQAVNTELRQYVVLHGKSNDWNSLCSSLKYYEEQLRLCEAPGGTSRSLSDTLCDYCGKRGHQAEKCWQKQRDEKARGGGSPDKGKGDHGKDRKTKEKGTEIPKVGELPKVEERRGEVELLGASTGTRAPKGAERARRSRRRRKEKGKAVTWVSPNRKQTLGKPP</sequence>
<evidence type="ECO:0000256" key="1">
    <source>
        <dbReference type="PROSITE-ProRule" id="PRU00047"/>
    </source>
</evidence>
<dbReference type="EMBL" id="CAJNDS010002310">
    <property type="protein sequence ID" value="CAE7424566.1"/>
    <property type="molecule type" value="Genomic_DNA"/>
</dbReference>
<dbReference type="OrthoDB" id="443183at2759"/>
<evidence type="ECO:0000256" key="2">
    <source>
        <dbReference type="SAM" id="Coils"/>
    </source>
</evidence>
<keyword evidence="2" id="KW-0175">Coiled coil</keyword>
<evidence type="ECO:0000256" key="3">
    <source>
        <dbReference type="SAM" id="MobiDB-lite"/>
    </source>
</evidence>
<keyword evidence="6" id="KW-1185">Reference proteome</keyword>
<accession>A0A812R840</accession>
<feature type="region of interest" description="Disordered" evidence="3">
    <location>
        <begin position="423"/>
        <end position="521"/>
    </location>
</feature>
<evidence type="ECO:0000313" key="5">
    <source>
        <dbReference type="EMBL" id="CAE7424566.1"/>
    </source>
</evidence>
<feature type="compositionally biased region" description="Basic residues" evidence="3">
    <location>
        <begin position="493"/>
        <end position="502"/>
    </location>
</feature>
<feature type="compositionally biased region" description="Low complexity" evidence="3">
    <location>
        <begin position="49"/>
        <end position="62"/>
    </location>
</feature>
<proteinExistence type="predicted"/>
<dbReference type="AlphaFoldDB" id="A0A812R840"/>
<dbReference type="PROSITE" id="PS50158">
    <property type="entry name" value="ZF_CCHC"/>
    <property type="match status" value="1"/>
</dbReference>
<evidence type="ECO:0000313" key="6">
    <source>
        <dbReference type="Proteomes" id="UP000604046"/>
    </source>
</evidence>
<name>A0A812R840_9DINO</name>
<feature type="coiled-coil region" evidence="2">
    <location>
        <begin position="110"/>
        <end position="144"/>
    </location>
</feature>
<dbReference type="GO" id="GO:0008270">
    <property type="term" value="F:zinc ion binding"/>
    <property type="evidence" value="ECO:0007669"/>
    <property type="project" value="UniProtKB-KW"/>
</dbReference>
<dbReference type="GO" id="GO:0003676">
    <property type="term" value="F:nucleic acid binding"/>
    <property type="evidence" value="ECO:0007669"/>
    <property type="project" value="InterPro"/>
</dbReference>
<reference evidence="5" key="1">
    <citation type="submission" date="2021-02" db="EMBL/GenBank/DDBJ databases">
        <authorList>
            <person name="Dougan E. K."/>
            <person name="Rhodes N."/>
            <person name="Thang M."/>
            <person name="Chan C."/>
        </authorList>
    </citation>
    <scope>NUCLEOTIDE SEQUENCE</scope>
</reference>
<dbReference type="InterPro" id="IPR001878">
    <property type="entry name" value="Znf_CCHC"/>
</dbReference>
<feature type="compositionally biased region" description="Low complexity" evidence="3">
    <location>
        <begin position="1"/>
        <end position="16"/>
    </location>
</feature>
<dbReference type="InterPro" id="IPR036875">
    <property type="entry name" value="Znf_CCHC_sf"/>
</dbReference>